<dbReference type="OrthoDB" id="9780518at2"/>
<keyword evidence="5" id="KW-1185">Reference proteome</keyword>
<sequence>MLKLSMLNLVPLREGQTPKQAIQSMVTLAQTAERLGYERYWIAEHHNMPNLLSSATQLLVGHTLANTQTIRVGTGGVMLPNHSPLAVAEQYGTLATIYGDRIDLGVGRAPGTDPRTALALRRNAQDVSMNFPHDIQTIQRYFGSADEQGYVKAYLAMDKNVPLYILGSSTESAYLATGLGMPYVFAGHFAPRMMEMAVQIYRNGFKPSKYLDKPEVIICVNIIVADTDEEAHLLHTSQQQQFLGVVSGQMKPLQPPVADMSAVWSDDQEFAVKQMLGEDIIGSKESVRKQLLNLQARVQADEIMALNYIYDEAKQAESFEMLKEIADTL</sequence>
<comment type="similarity">
    <text evidence="1">To bacterial alkanal monooxygenase alpha and beta chains.</text>
</comment>
<dbReference type="PANTHER" id="PTHR30137">
    <property type="entry name" value="LUCIFERASE-LIKE MONOOXYGENASE"/>
    <property type="match status" value="1"/>
</dbReference>
<protein>
    <recommendedName>
        <fullName evidence="2">Luciferase-like monooxygenase</fullName>
    </recommendedName>
</protein>
<dbReference type="InterPro" id="IPR011251">
    <property type="entry name" value="Luciferase-like_dom"/>
</dbReference>
<dbReference type="PANTHER" id="PTHR30137:SF6">
    <property type="entry name" value="LUCIFERASE-LIKE MONOOXYGENASE"/>
    <property type="match status" value="1"/>
</dbReference>
<evidence type="ECO:0000259" key="3">
    <source>
        <dbReference type="Pfam" id="PF00296"/>
    </source>
</evidence>
<dbReference type="NCBIfam" id="TIGR03558">
    <property type="entry name" value="oxido_grp_1"/>
    <property type="match status" value="1"/>
</dbReference>
<name>A0A3N4MPD7_9NEIS</name>
<dbReference type="GO" id="GO:0005829">
    <property type="term" value="C:cytosol"/>
    <property type="evidence" value="ECO:0007669"/>
    <property type="project" value="TreeGrafter"/>
</dbReference>
<dbReference type="EMBL" id="RPFL01000026">
    <property type="protein sequence ID" value="RPD85652.1"/>
    <property type="molecule type" value="Genomic_DNA"/>
</dbReference>
<gene>
    <name evidence="4" type="ORF">EGK74_09475</name>
</gene>
<dbReference type="InterPro" id="IPR050766">
    <property type="entry name" value="Bact_Lucif_Oxidored"/>
</dbReference>
<comment type="caution">
    <text evidence="4">The sequence shown here is derived from an EMBL/GenBank/DDBJ whole genome shotgun (WGS) entry which is preliminary data.</text>
</comment>
<evidence type="ECO:0000313" key="4">
    <source>
        <dbReference type="EMBL" id="RPD85652.1"/>
    </source>
</evidence>
<dbReference type="AlphaFoldDB" id="A0A3N4MPD7"/>
<dbReference type="Pfam" id="PF00296">
    <property type="entry name" value="Bac_luciferase"/>
    <property type="match status" value="1"/>
</dbReference>
<accession>A0A3N4MPD7</accession>
<proteinExistence type="predicted"/>
<evidence type="ECO:0000256" key="1">
    <source>
        <dbReference type="ARBA" id="ARBA00007789"/>
    </source>
</evidence>
<feature type="domain" description="Luciferase-like" evidence="3">
    <location>
        <begin position="14"/>
        <end position="295"/>
    </location>
</feature>
<dbReference type="InterPro" id="IPR036661">
    <property type="entry name" value="Luciferase-like_sf"/>
</dbReference>
<dbReference type="GO" id="GO:0016705">
    <property type="term" value="F:oxidoreductase activity, acting on paired donors, with incorporation or reduction of molecular oxygen"/>
    <property type="evidence" value="ECO:0007669"/>
    <property type="project" value="InterPro"/>
</dbReference>
<dbReference type="Gene3D" id="3.20.20.30">
    <property type="entry name" value="Luciferase-like domain"/>
    <property type="match status" value="1"/>
</dbReference>
<dbReference type="KEGG" id="nwx:CGZ65_11020"/>
<evidence type="ECO:0000313" key="5">
    <source>
        <dbReference type="Proteomes" id="UP000272412"/>
    </source>
</evidence>
<organism evidence="4 5">
    <name type="scientific">Neisseria weixii</name>
    <dbReference type="NCBI Taxonomy" id="1853276"/>
    <lineage>
        <taxon>Bacteria</taxon>
        <taxon>Pseudomonadati</taxon>
        <taxon>Pseudomonadota</taxon>
        <taxon>Betaproteobacteria</taxon>
        <taxon>Neisseriales</taxon>
        <taxon>Neisseriaceae</taxon>
        <taxon>Neisseria</taxon>
    </lineage>
</organism>
<evidence type="ECO:0000256" key="2">
    <source>
        <dbReference type="ARBA" id="ARBA00074555"/>
    </source>
</evidence>
<dbReference type="Proteomes" id="UP000272412">
    <property type="component" value="Unassembled WGS sequence"/>
</dbReference>
<dbReference type="RefSeq" id="WP_096295837.1">
    <property type="nucleotide sequence ID" value="NZ_CP023429.1"/>
</dbReference>
<dbReference type="SUPFAM" id="SSF51679">
    <property type="entry name" value="Bacterial luciferase-like"/>
    <property type="match status" value="1"/>
</dbReference>
<reference evidence="4 5" key="1">
    <citation type="submission" date="2018-11" db="EMBL/GenBank/DDBJ databases">
        <title>Neisseria weixii sp. nov. isolated from the rectal contents of plateau pika (Ochotona cruzoniae).</title>
        <authorList>
            <person name="Zhang G."/>
        </authorList>
    </citation>
    <scope>NUCLEOTIDE SEQUENCE [LARGE SCALE GENOMIC DNA]</scope>
    <source>
        <strain evidence="4 5">10009</strain>
    </source>
</reference>
<dbReference type="FunFam" id="3.20.20.30:FF:000002">
    <property type="entry name" value="LLM class flavin-dependent oxidoreductase"/>
    <property type="match status" value="1"/>
</dbReference>
<dbReference type="InterPro" id="IPR019949">
    <property type="entry name" value="CmoO-like"/>
</dbReference>